<feature type="region of interest" description="Disordered" evidence="1">
    <location>
        <begin position="141"/>
        <end position="347"/>
    </location>
</feature>
<feature type="compositionally biased region" description="Low complexity" evidence="1">
    <location>
        <begin position="412"/>
        <end position="422"/>
    </location>
</feature>
<feature type="region of interest" description="Disordered" evidence="1">
    <location>
        <begin position="482"/>
        <end position="562"/>
    </location>
</feature>
<feature type="region of interest" description="Disordered" evidence="1">
    <location>
        <begin position="385"/>
        <end position="433"/>
    </location>
</feature>
<gene>
    <name evidence="3" type="ORF">SAMN05443668_102533</name>
</gene>
<keyword evidence="2" id="KW-1133">Transmembrane helix</keyword>
<protein>
    <submittedName>
        <fullName evidence="3">Uncharacterized protein</fullName>
    </submittedName>
</protein>
<feature type="compositionally biased region" description="Basic and acidic residues" evidence="1">
    <location>
        <begin position="395"/>
        <end position="411"/>
    </location>
</feature>
<feature type="compositionally biased region" description="Basic and acidic residues" evidence="1">
    <location>
        <begin position="550"/>
        <end position="562"/>
    </location>
</feature>
<proteinExistence type="predicted"/>
<feature type="compositionally biased region" description="Low complexity" evidence="1">
    <location>
        <begin position="501"/>
        <end position="517"/>
    </location>
</feature>
<organism evidence="3 4">
    <name type="scientific">Cryptosporangium aurantiacum</name>
    <dbReference type="NCBI Taxonomy" id="134849"/>
    <lineage>
        <taxon>Bacteria</taxon>
        <taxon>Bacillati</taxon>
        <taxon>Actinomycetota</taxon>
        <taxon>Actinomycetes</taxon>
        <taxon>Cryptosporangiales</taxon>
        <taxon>Cryptosporangiaceae</taxon>
        <taxon>Cryptosporangium</taxon>
    </lineage>
</organism>
<evidence type="ECO:0000256" key="1">
    <source>
        <dbReference type="SAM" id="MobiDB-lite"/>
    </source>
</evidence>
<sequence>MPPPHLPPPERGESESAPTPGFRRHVGKLFWVGVAIAPIAALLLVLGSGVGPLRAAAVLAVFSVVIIGLSVVLRDDAAMVKDDVEDQLRTEVDRLRADIDSLRRGVEVSVHRELERVHRELEATRRDSVLRAESTRLNRLTGALPAGEDDYPLDGRYRGTDPRTPAERRAITARMEADINLPPPDPGYDWFGSTEGEDGHEGAPRQEPIRYEAGTYGSARPSEPAAQAAPTAPVGPEGPAGNWPRHPAEAEQAPGRRRRGNRYEDEAAAANAKPAGTEYGRRRAEADGADAAARYQTYQAGTYGSGTYDPDTEDTSGRRRSGRRRAAEEDPAPSYELIDYDDAPPVYTPQRLDAGVYGSRTANGAEAQRADDGSGEAGTIDYTEFWARSASPPRAEAERGADRGVDGDRSSASEWSSWRENSGGWDVGSPRYNRDDPQVITGAITGDVFDVPYTVGGQSLGESGFGAGNGFGAGTGFGAGNGFGAQRWDEVPDVPPAPGWSAGSDRAASAAADQASAEFELPSLEHLPPAGAPPAPEGSSGSGGRHARHASAEDESSRYRSW</sequence>
<accession>A0A1M7NC66</accession>
<evidence type="ECO:0000256" key="2">
    <source>
        <dbReference type="SAM" id="Phobius"/>
    </source>
</evidence>
<keyword evidence="2" id="KW-0812">Transmembrane</keyword>
<keyword evidence="2" id="KW-0472">Membrane</keyword>
<dbReference type="Proteomes" id="UP000184440">
    <property type="component" value="Unassembled WGS sequence"/>
</dbReference>
<feature type="compositionally biased region" description="Basic and acidic residues" evidence="1">
    <location>
        <begin position="153"/>
        <end position="170"/>
    </location>
</feature>
<dbReference type="AlphaFoldDB" id="A0A1M7NC66"/>
<feature type="region of interest" description="Disordered" evidence="1">
    <location>
        <begin position="1"/>
        <end position="20"/>
    </location>
</feature>
<dbReference type="OrthoDB" id="9822166at2"/>
<evidence type="ECO:0000313" key="3">
    <source>
        <dbReference type="EMBL" id="SHN01120.1"/>
    </source>
</evidence>
<keyword evidence="4" id="KW-1185">Reference proteome</keyword>
<name>A0A1M7NC66_9ACTN</name>
<dbReference type="EMBL" id="FRCS01000002">
    <property type="protein sequence ID" value="SHN01120.1"/>
    <property type="molecule type" value="Genomic_DNA"/>
</dbReference>
<evidence type="ECO:0000313" key="4">
    <source>
        <dbReference type="Proteomes" id="UP000184440"/>
    </source>
</evidence>
<feature type="transmembrane region" description="Helical" evidence="2">
    <location>
        <begin position="53"/>
        <end position="73"/>
    </location>
</feature>
<feature type="compositionally biased region" description="Basic and acidic residues" evidence="1">
    <location>
        <begin position="197"/>
        <end position="210"/>
    </location>
</feature>
<feature type="transmembrane region" description="Helical" evidence="2">
    <location>
        <begin position="29"/>
        <end position="47"/>
    </location>
</feature>
<dbReference type="RefSeq" id="WP_143175097.1">
    <property type="nucleotide sequence ID" value="NZ_FRCS01000002.1"/>
</dbReference>
<reference evidence="3 4" key="1">
    <citation type="submission" date="2016-11" db="EMBL/GenBank/DDBJ databases">
        <authorList>
            <person name="Jaros S."/>
            <person name="Januszkiewicz K."/>
            <person name="Wedrychowicz H."/>
        </authorList>
    </citation>
    <scope>NUCLEOTIDE SEQUENCE [LARGE SCALE GENOMIC DNA]</scope>
    <source>
        <strain evidence="3 4">DSM 46144</strain>
    </source>
</reference>